<feature type="transmembrane region" description="Helical" evidence="2">
    <location>
        <begin position="208"/>
        <end position="227"/>
    </location>
</feature>
<protein>
    <recommendedName>
        <fullName evidence="5">MFS transporter</fullName>
    </recommendedName>
</protein>
<evidence type="ECO:0000313" key="3">
    <source>
        <dbReference type="EMBL" id="GAA4188918.1"/>
    </source>
</evidence>
<comment type="caution">
    <text evidence="3">The sequence shown here is derived from an EMBL/GenBank/DDBJ whole genome shotgun (WGS) entry which is preliminary data.</text>
</comment>
<accession>A0ABP8ARQ3</accession>
<evidence type="ECO:0008006" key="5">
    <source>
        <dbReference type="Google" id="ProtNLM"/>
    </source>
</evidence>
<evidence type="ECO:0000256" key="2">
    <source>
        <dbReference type="SAM" id="Phobius"/>
    </source>
</evidence>
<gene>
    <name evidence="3" type="ORF">GCM10022288_15940</name>
</gene>
<reference evidence="4" key="1">
    <citation type="journal article" date="2019" name="Int. J. Syst. Evol. Microbiol.">
        <title>The Global Catalogue of Microorganisms (GCM) 10K type strain sequencing project: providing services to taxonomists for standard genome sequencing and annotation.</title>
        <authorList>
            <consortium name="The Broad Institute Genomics Platform"/>
            <consortium name="The Broad Institute Genome Sequencing Center for Infectious Disease"/>
            <person name="Wu L."/>
            <person name="Ma J."/>
        </authorList>
    </citation>
    <scope>NUCLEOTIDE SEQUENCE [LARGE SCALE GENOMIC DNA]</scope>
    <source>
        <strain evidence="4">JCM 17593</strain>
    </source>
</reference>
<dbReference type="EMBL" id="BAABBX010000013">
    <property type="protein sequence ID" value="GAA4188918.1"/>
    <property type="molecule type" value="Genomic_DNA"/>
</dbReference>
<evidence type="ECO:0000313" key="4">
    <source>
        <dbReference type="Proteomes" id="UP001500213"/>
    </source>
</evidence>
<proteinExistence type="predicted"/>
<keyword evidence="2" id="KW-0812">Transmembrane</keyword>
<keyword evidence="4" id="KW-1185">Reference proteome</keyword>
<keyword evidence="2" id="KW-0472">Membrane</keyword>
<keyword evidence="2" id="KW-1133">Transmembrane helix</keyword>
<dbReference type="Proteomes" id="UP001500213">
    <property type="component" value="Unassembled WGS sequence"/>
</dbReference>
<feature type="transmembrane region" description="Helical" evidence="2">
    <location>
        <begin position="523"/>
        <end position="546"/>
    </location>
</feature>
<organism evidence="3 4">
    <name type="scientific">Gryllotalpicola kribbensis</name>
    <dbReference type="NCBI Taxonomy" id="993084"/>
    <lineage>
        <taxon>Bacteria</taxon>
        <taxon>Bacillati</taxon>
        <taxon>Actinomycetota</taxon>
        <taxon>Actinomycetes</taxon>
        <taxon>Micrococcales</taxon>
        <taxon>Microbacteriaceae</taxon>
        <taxon>Gryllotalpicola</taxon>
    </lineage>
</organism>
<feature type="compositionally biased region" description="Pro residues" evidence="1">
    <location>
        <begin position="722"/>
        <end position="741"/>
    </location>
</feature>
<name>A0ABP8ARQ3_9MICO</name>
<feature type="transmembrane region" description="Helical" evidence="2">
    <location>
        <begin position="584"/>
        <end position="606"/>
    </location>
</feature>
<feature type="region of interest" description="Disordered" evidence="1">
    <location>
        <begin position="679"/>
        <end position="826"/>
    </location>
</feature>
<feature type="compositionally biased region" description="Low complexity" evidence="1">
    <location>
        <begin position="779"/>
        <end position="819"/>
    </location>
</feature>
<feature type="transmembrane region" description="Helical" evidence="2">
    <location>
        <begin position="178"/>
        <end position="196"/>
    </location>
</feature>
<feature type="transmembrane region" description="Helical" evidence="2">
    <location>
        <begin position="618"/>
        <end position="637"/>
    </location>
</feature>
<evidence type="ECO:0000256" key="1">
    <source>
        <dbReference type="SAM" id="MobiDB-lite"/>
    </source>
</evidence>
<sequence length="836" mass="85284">MSHLRWGASVHTLDMKKPSIVRAVTGTLAASIVAVVLLVGGGAAQAAEPVHTAVTSSVVLAADSCSANGVVKTTVAGKTECAYFDPSLSSNLTATRWADATSKIVSDYSGHIWSGLQNTTRTATAGMGMGLGNLFFQVAQSLVAWGTSFDPIKLLGGPIDVIAAKVGSIVVGGSATTMSIGVAIVIAGLLAAFFQARRSGNGAMWKRFGSIAVLFGLISVMVGGAGLTTGSGSSLKPGFGSPTWIASETAQIGSQLGSVPAAQLLQHDSTITDVAAASGTGCNTYLANLEKAYDKGYQSAFSRSFDEGSPAQIVSGLYTDSAVLVWKSAQLGNDPISSSSQATYGDEVFCHLLDWNASATPRQQVIATFGDSSLLDNSTPSGAGATVGGWLSRIGITTDLGLSPDAQLNIQSAAWGLETDSDDHTAASAVAWAACDVREKSGVITVTVRPAWDGVHGISDDACTTWWRSSASSKTIAPFQISDDDIADVFKDSKDTNTQGVAAAAQFVSDLHDGGNASSSAPWAYALSALVIMIAFGGLGIGLLIAKILSVISTLALIAVALKEIAAPDGGTLKWVKSYAATNLAVFGATMILAVIATITAGLVQAGPQLAAPGSTGSLIWIAMSPAIAVGVVVALMKATRVGNLFKPSGHLQWAAPALAGMVGAQKLLERGENKAANAAKGAAQNLGQSVMPGKSSQGRPVKAKASMGDTLPKPENDEPKPTPTPEPTPTPTPSPQPRPTPKPRPRPKPAPGPQSGPRDANGSFAMPGGGKDHNGAYPMRPARPAAPATSEKAPATPAERAAAVAQQNADAPKVAEAADASREKVQAWDCRFNGV</sequence>